<proteinExistence type="inferred from homology"/>
<comment type="similarity">
    <text evidence="2">Belongs to the MipA/OmpV family.</text>
</comment>
<evidence type="ECO:0000256" key="5">
    <source>
        <dbReference type="ARBA" id="ARBA00023237"/>
    </source>
</evidence>
<gene>
    <name evidence="7" type="ORF">GM676_26550</name>
</gene>
<feature type="signal peptide" evidence="6">
    <location>
        <begin position="1"/>
        <end position="18"/>
    </location>
</feature>
<comment type="caution">
    <text evidence="7">The sequence shown here is derived from an EMBL/GenBank/DDBJ whole genome shotgun (WGS) entry which is preliminary data.</text>
</comment>
<name>A0A6L6PR38_9BURK</name>
<keyword evidence="4" id="KW-0472">Membrane</keyword>
<evidence type="ECO:0008006" key="9">
    <source>
        <dbReference type="Google" id="ProtNLM"/>
    </source>
</evidence>
<evidence type="ECO:0000313" key="7">
    <source>
        <dbReference type="EMBL" id="MTV41127.1"/>
    </source>
</evidence>
<dbReference type="OrthoDB" id="8585044at2"/>
<organism evidence="7 8">
    <name type="scientific">Duganella radicis</name>
    <dbReference type="NCBI Taxonomy" id="551988"/>
    <lineage>
        <taxon>Bacteria</taxon>
        <taxon>Pseudomonadati</taxon>
        <taxon>Pseudomonadota</taxon>
        <taxon>Betaproteobacteria</taxon>
        <taxon>Burkholderiales</taxon>
        <taxon>Oxalobacteraceae</taxon>
        <taxon>Telluria group</taxon>
        <taxon>Duganella</taxon>
    </lineage>
</organism>
<feature type="chain" id="PRO_5026705860" description="MipA/OmpV family protein" evidence="6">
    <location>
        <begin position="19"/>
        <end position="253"/>
    </location>
</feature>
<sequence length="253" mass="26569">MNKLLPLILLPLCGVAAADDGNVPMMPDGSRDMYVGVALSTSGAAAAGENRPVSLRPLLQVEWSNGVFLSASGVAGMNLSPVAGVEYGPLLAASNSRSPDDNRRLRGSHTIDGTLDAGGYFNYYLGDDARVTSRLIYDTSAHGLRCDVGVQKSWSSLAPHHTFSLSAGVSLADASVMRERYEVSRAAGGPRDYTPSGGVAELNAGANWNWALSSKWLLTSGASVTRLGGQAAASPVVERRGFLTVYSGLAYRF</sequence>
<reference evidence="7 8" key="1">
    <citation type="submission" date="2019-11" db="EMBL/GenBank/DDBJ databases">
        <title>Type strains purchased from KCTC, JCM and DSMZ.</title>
        <authorList>
            <person name="Lu H."/>
        </authorList>
    </citation>
    <scope>NUCLEOTIDE SEQUENCE [LARGE SCALE GENOMIC DNA]</scope>
    <source>
        <strain evidence="7 8">KCTC 22382</strain>
    </source>
</reference>
<comment type="subcellular location">
    <subcellularLocation>
        <location evidence="1">Cell outer membrane</location>
    </subcellularLocation>
</comment>
<evidence type="ECO:0000256" key="3">
    <source>
        <dbReference type="ARBA" id="ARBA00022729"/>
    </source>
</evidence>
<evidence type="ECO:0000256" key="6">
    <source>
        <dbReference type="SAM" id="SignalP"/>
    </source>
</evidence>
<evidence type="ECO:0000256" key="4">
    <source>
        <dbReference type="ARBA" id="ARBA00023136"/>
    </source>
</evidence>
<accession>A0A6L6PR38</accession>
<dbReference type="RefSeq" id="WP_155467211.1">
    <property type="nucleotide sequence ID" value="NZ_WNKY01000048.1"/>
</dbReference>
<evidence type="ECO:0000256" key="2">
    <source>
        <dbReference type="ARBA" id="ARBA00005722"/>
    </source>
</evidence>
<keyword evidence="3 6" id="KW-0732">Signal</keyword>
<dbReference type="AlphaFoldDB" id="A0A6L6PR38"/>
<dbReference type="EMBL" id="WNKY01000048">
    <property type="protein sequence ID" value="MTV41127.1"/>
    <property type="molecule type" value="Genomic_DNA"/>
</dbReference>
<dbReference type="PANTHER" id="PTHR38776">
    <property type="entry name" value="MLTA-INTERACTING PROTEIN-RELATED"/>
    <property type="match status" value="1"/>
</dbReference>
<keyword evidence="5" id="KW-0998">Cell outer membrane</keyword>
<keyword evidence="8" id="KW-1185">Reference proteome</keyword>
<protein>
    <recommendedName>
        <fullName evidence="9">MipA/OmpV family protein</fullName>
    </recommendedName>
</protein>
<dbReference type="InterPro" id="IPR010583">
    <property type="entry name" value="MipA"/>
</dbReference>
<dbReference type="GO" id="GO:0009279">
    <property type="term" value="C:cell outer membrane"/>
    <property type="evidence" value="ECO:0007669"/>
    <property type="project" value="UniProtKB-SubCell"/>
</dbReference>
<evidence type="ECO:0000256" key="1">
    <source>
        <dbReference type="ARBA" id="ARBA00004442"/>
    </source>
</evidence>
<dbReference type="Proteomes" id="UP000475582">
    <property type="component" value="Unassembled WGS sequence"/>
</dbReference>
<dbReference type="Pfam" id="PF06629">
    <property type="entry name" value="MipA"/>
    <property type="match status" value="1"/>
</dbReference>
<dbReference type="PANTHER" id="PTHR38776:SF1">
    <property type="entry name" value="MLTA-INTERACTING PROTEIN-RELATED"/>
    <property type="match status" value="1"/>
</dbReference>
<evidence type="ECO:0000313" key="8">
    <source>
        <dbReference type="Proteomes" id="UP000475582"/>
    </source>
</evidence>